<evidence type="ECO:0000256" key="7">
    <source>
        <dbReference type="ARBA" id="ARBA00023242"/>
    </source>
</evidence>
<dbReference type="FunCoup" id="A0A6J0C1J1">
    <property type="interactions" value="2025"/>
</dbReference>
<proteinExistence type="inferred from homology"/>
<evidence type="ECO:0000256" key="3">
    <source>
        <dbReference type="ARBA" id="ARBA00019085"/>
    </source>
</evidence>
<dbReference type="PANTHER" id="PTHR12748">
    <property type="entry name" value="ORIGIN RECOGNITION COMPLEX SUBUNIT 3"/>
    <property type="match status" value="1"/>
</dbReference>
<organism evidence="14">
    <name type="scientific">Neodiprion lecontei</name>
    <name type="common">Redheaded pine sawfly</name>
    <dbReference type="NCBI Taxonomy" id="441921"/>
    <lineage>
        <taxon>Eukaryota</taxon>
        <taxon>Metazoa</taxon>
        <taxon>Ecdysozoa</taxon>
        <taxon>Arthropoda</taxon>
        <taxon>Hexapoda</taxon>
        <taxon>Insecta</taxon>
        <taxon>Pterygota</taxon>
        <taxon>Neoptera</taxon>
        <taxon>Endopterygota</taxon>
        <taxon>Hymenoptera</taxon>
        <taxon>Tenthredinoidea</taxon>
        <taxon>Diprionidae</taxon>
        <taxon>Diprioninae</taxon>
        <taxon>Neodiprion</taxon>
    </lineage>
</organism>
<dbReference type="Pfam" id="PF19675">
    <property type="entry name" value="ORC3_ins"/>
    <property type="match status" value="1"/>
</dbReference>
<keyword evidence="7" id="KW-0539">Nucleus</keyword>
<evidence type="ECO:0000259" key="10">
    <source>
        <dbReference type="Pfam" id="PF07034"/>
    </source>
</evidence>
<evidence type="ECO:0000256" key="9">
    <source>
        <dbReference type="ARBA" id="ARBA00045241"/>
    </source>
</evidence>
<dbReference type="InterPro" id="IPR020795">
    <property type="entry name" value="ORC3"/>
</dbReference>
<dbReference type="InterPro" id="IPR040855">
    <property type="entry name" value="ORC_WH_C"/>
</dbReference>
<evidence type="ECO:0000256" key="6">
    <source>
        <dbReference type="ARBA" id="ARBA00023125"/>
    </source>
</evidence>
<dbReference type="RefSeq" id="XP_015520309.2">
    <property type="nucleotide sequence ID" value="XM_015664823.2"/>
</dbReference>
<dbReference type="Proteomes" id="UP000829291">
    <property type="component" value="Chromosome 3"/>
</dbReference>
<evidence type="ECO:0000256" key="4">
    <source>
        <dbReference type="ARBA" id="ARBA00022553"/>
    </source>
</evidence>
<evidence type="ECO:0000313" key="13">
    <source>
        <dbReference type="Proteomes" id="UP000829291"/>
    </source>
</evidence>
<feature type="domain" description="Origin recognition complex subunit 3 winged helix C-terminal" evidence="11">
    <location>
        <begin position="546"/>
        <end position="655"/>
    </location>
</feature>
<evidence type="ECO:0000256" key="2">
    <source>
        <dbReference type="ARBA" id="ARBA00010977"/>
    </source>
</evidence>
<comment type="subunit">
    <text evidence="8">Component of ORC, a complex composed of at least 6 subunits: ORC1, ORC2, ORC3, ORC4, ORC5 and ORC6. ORC is regulated in a cell-cycle dependent manner. It is sequentially assembled at the exit from anaphase of mitosis and disassembled as cells enter S phase.</text>
</comment>
<name>A0A6J0C1J1_NEOLC</name>
<comment type="subcellular location">
    <subcellularLocation>
        <location evidence="1">Nucleus</location>
    </subcellularLocation>
</comment>
<evidence type="ECO:0000313" key="14">
    <source>
        <dbReference type="RefSeq" id="XP_015520309.2"/>
    </source>
</evidence>
<dbReference type="InParanoid" id="A0A6J0C1J1"/>
<dbReference type="CDD" id="cd20704">
    <property type="entry name" value="Orc3"/>
    <property type="match status" value="1"/>
</dbReference>
<dbReference type="GO" id="GO:0006270">
    <property type="term" value="P:DNA replication initiation"/>
    <property type="evidence" value="ECO:0007669"/>
    <property type="project" value="TreeGrafter"/>
</dbReference>
<dbReference type="InterPro" id="IPR045663">
    <property type="entry name" value="ORC3_ins"/>
</dbReference>
<keyword evidence="6" id="KW-0238">DNA-binding</keyword>
<comment type="function">
    <text evidence="9">Component of the origin recognition complex (ORC) that binds origins of replication. DNA-binding is ATP-dependent. The specific DNA sequences that define origins of replication have not been identified yet. ORC is required to assemble the pre-replication complex necessary to initiate DNA replication. Binds histone H3 and H4 trimethylation marks H3K9me3, H3K27me3 and H4K20me3.</text>
</comment>
<comment type="similarity">
    <text evidence="2">Belongs to the ORC3 family.</text>
</comment>
<keyword evidence="5" id="KW-0235">DNA replication</keyword>
<evidence type="ECO:0000259" key="12">
    <source>
        <dbReference type="Pfam" id="PF19675"/>
    </source>
</evidence>
<gene>
    <name evidence="14" type="primary">LOC107224664</name>
</gene>
<keyword evidence="13" id="KW-1185">Reference proteome</keyword>
<evidence type="ECO:0000256" key="1">
    <source>
        <dbReference type="ARBA" id="ARBA00004123"/>
    </source>
</evidence>
<accession>A0A6J0C1J1</accession>
<dbReference type="GO" id="GO:0005664">
    <property type="term" value="C:nuclear origin of replication recognition complex"/>
    <property type="evidence" value="ECO:0007669"/>
    <property type="project" value="InterPro"/>
</dbReference>
<dbReference type="Pfam" id="PF18137">
    <property type="entry name" value="WHD_ORC"/>
    <property type="match status" value="1"/>
</dbReference>
<dbReference type="GeneID" id="107224664"/>
<dbReference type="InterPro" id="IPR045667">
    <property type="entry name" value="ORC3_N"/>
</dbReference>
<dbReference type="PANTHER" id="PTHR12748:SF0">
    <property type="entry name" value="ORIGIN RECOGNITION COMPLEX SUBUNIT 3"/>
    <property type="match status" value="1"/>
</dbReference>
<dbReference type="KEGG" id="nlo:107224664"/>
<evidence type="ECO:0000256" key="8">
    <source>
        <dbReference type="ARBA" id="ARBA00026084"/>
    </source>
</evidence>
<evidence type="ECO:0000259" key="11">
    <source>
        <dbReference type="Pfam" id="PF18137"/>
    </source>
</evidence>
<feature type="domain" description="Origin recognition complex subunit 3 N-terminal" evidence="10">
    <location>
        <begin position="4"/>
        <end position="296"/>
    </location>
</feature>
<evidence type="ECO:0000256" key="5">
    <source>
        <dbReference type="ARBA" id="ARBA00022705"/>
    </source>
</evidence>
<dbReference type="Pfam" id="PF07034">
    <property type="entry name" value="ORC3_N"/>
    <property type="match status" value="1"/>
</dbReference>
<reference evidence="14" key="1">
    <citation type="submission" date="2025-08" db="UniProtKB">
        <authorList>
            <consortium name="RefSeq"/>
        </authorList>
    </citation>
    <scope>IDENTIFICATION</scope>
    <source>
        <tissue evidence="14">Thorax and Abdomen</tissue>
    </source>
</reference>
<dbReference type="OrthoDB" id="10265211at2759"/>
<sequence>MDNVSVSKGVFAFQGSYRIGRGKKRPGKAPLFNESWYKAYKEVWSTIEKSTQKINSDIFARISEDLKSYVSSINYDDLSGEIPTAILLTGVNLPDHGALFQMLARKFQDITSHIAIMQQRDSYSLKNMMEETVFQLINNSRNNRTEIQKNHCTSSMLNAWYQEYGSNTPLLIIIPDFESFSAEILQNFILILSVYSKTIKFVLIFGVATAVHAAHRSLPHHVTSKLRVQVFQAPSQVKSLSGVLDGTVLSTETPFKLTGRAFQLLTDIFLFYDFSVNGFLQGYKMCMFQHFYGKNINSLCCNGDNIGSRISALRSEDLDEIKKLKSIAEYVRKLPVTKRDSLNDEEFKELLSTLINQVHTFTRTFQITLKCLHHLTSDLPNAPLGKQLREVYAKAVSCAITESQEYKECLQYLGFISKEELLTKLDAMKNIIEISTEEKLLADVKLDLEKYREVIRNASPEVTKENTEVVDPGEKLNRAQLKEKLLKLSKKHSISPYKQAQTDVINYLDQKVFSIYLKNPALLPGSEIFFFNDGNAVKHHIVGSPRAAIHTGLNNPQAYLDCSCCTVTSQQPIVETMPDLSLIYKLHLEGRRLINMYDWLQSFLAIVCPDQSGEERREVDPELQARFTRAVAELQFLGFIKSSRKKTDHVMRLTWGCS</sequence>
<protein>
    <recommendedName>
        <fullName evidence="3">Origin recognition complex subunit 3</fullName>
    </recommendedName>
</protein>
<dbReference type="GO" id="GO:0031261">
    <property type="term" value="C:DNA replication preinitiation complex"/>
    <property type="evidence" value="ECO:0007669"/>
    <property type="project" value="TreeGrafter"/>
</dbReference>
<dbReference type="GO" id="GO:0003688">
    <property type="term" value="F:DNA replication origin binding"/>
    <property type="evidence" value="ECO:0007669"/>
    <property type="project" value="TreeGrafter"/>
</dbReference>
<dbReference type="GO" id="GO:0005656">
    <property type="term" value="C:nuclear pre-replicative complex"/>
    <property type="evidence" value="ECO:0007669"/>
    <property type="project" value="TreeGrafter"/>
</dbReference>
<feature type="domain" description="Origin recognition complex subunit 3 insertion" evidence="12">
    <location>
        <begin position="310"/>
        <end position="533"/>
    </location>
</feature>
<keyword evidence="4" id="KW-0597">Phosphoprotein</keyword>